<dbReference type="HOGENOM" id="CLU_023205_1_1_1"/>
<comment type="caution">
    <text evidence="3">The sequence shown here is derived from an EMBL/GenBank/DDBJ whole genome shotgun (WGS) entry which is preliminary data.</text>
</comment>
<gene>
    <name evidence="3" type="ORF">PIIN_03399</name>
</gene>
<name>G4TDW2_SERID</name>
<dbReference type="GO" id="GO:0016491">
    <property type="term" value="F:oxidoreductase activity"/>
    <property type="evidence" value="ECO:0007669"/>
    <property type="project" value="UniProtKB-KW"/>
</dbReference>
<keyword evidence="3" id="KW-0406">Ion transport</keyword>
<sequence>MTFGDKEAESARTHSVEEIKAILDVFQKHGHNKIGWKERGLIVDIKLYPIPSMNMRHTPEDLRKTLQASLNALRTDKIELFYLHAPDRSVPWEVTFKAVDDLYKEGKFDKVLLCHVHEVRTDMAAARWEVAEIVTLCRINGWIQPTVYQGIYNAIHRAVEPELFPALRKFGIAFYAYNPLSGGFLTGRYVDATSQVEPGSRFDDSKGTSQSVNYRKRYWNDHNFKALSIIADAAANESLTISEVALRWMSHHSQMKRQDYLHTYISACLMDSCREFGDAVIIGASKTVHLEQNLIDLEKGPLPESIVTAVDKAWRVTAPYVQKYWH</sequence>
<dbReference type="OMA" id="WNDAYFN"/>
<dbReference type="Pfam" id="PF00248">
    <property type="entry name" value="Aldo_ket_red"/>
    <property type="match status" value="1"/>
</dbReference>
<dbReference type="InParanoid" id="G4TDW2"/>
<dbReference type="Gene3D" id="3.20.20.100">
    <property type="entry name" value="NADP-dependent oxidoreductase domain"/>
    <property type="match status" value="1"/>
</dbReference>
<proteinExistence type="predicted"/>
<keyword evidence="1" id="KW-0560">Oxidoreductase</keyword>
<dbReference type="InterPro" id="IPR050523">
    <property type="entry name" value="AKR_Detox_Biosynth"/>
</dbReference>
<dbReference type="EMBL" id="CAFZ01000056">
    <property type="protein sequence ID" value="CCA69499.1"/>
    <property type="molecule type" value="Genomic_DNA"/>
</dbReference>
<evidence type="ECO:0000256" key="1">
    <source>
        <dbReference type="ARBA" id="ARBA00023002"/>
    </source>
</evidence>
<reference evidence="3 4" key="1">
    <citation type="journal article" date="2011" name="PLoS Pathog.">
        <title>Endophytic Life Strategies Decoded by Genome and Transcriptome Analyses of the Mutualistic Root Symbiont Piriformospora indica.</title>
        <authorList>
            <person name="Zuccaro A."/>
            <person name="Lahrmann U."/>
            <person name="Guldener U."/>
            <person name="Langen G."/>
            <person name="Pfiffi S."/>
            <person name="Biedenkopf D."/>
            <person name="Wong P."/>
            <person name="Samans B."/>
            <person name="Grimm C."/>
            <person name="Basiewicz M."/>
            <person name="Murat C."/>
            <person name="Martin F."/>
            <person name="Kogel K.H."/>
        </authorList>
    </citation>
    <scope>NUCLEOTIDE SEQUENCE [LARGE SCALE GENOMIC DNA]</scope>
    <source>
        <strain evidence="3 4">DSM 11827</strain>
    </source>
</reference>
<dbReference type="OrthoDB" id="2310150at2759"/>
<organism evidence="3 4">
    <name type="scientific">Serendipita indica (strain DSM 11827)</name>
    <name type="common">Root endophyte fungus</name>
    <name type="synonym">Piriformospora indica</name>
    <dbReference type="NCBI Taxonomy" id="1109443"/>
    <lineage>
        <taxon>Eukaryota</taxon>
        <taxon>Fungi</taxon>
        <taxon>Dikarya</taxon>
        <taxon>Basidiomycota</taxon>
        <taxon>Agaricomycotina</taxon>
        <taxon>Agaricomycetes</taxon>
        <taxon>Sebacinales</taxon>
        <taxon>Serendipitaceae</taxon>
        <taxon>Serendipita</taxon>
    </lineage>
</organism>
<protein>
    <submittedName>
        <fullName evidence="3">Related to potassium channel beta subunit protein</fullName>
    </submittedName>
</protein>
<dbReference type="SUPFAM" id="SSF51430">
    <property type="entry name" value="NAD(P)-linked oxidoreductase"/>
    <property type="match status" value="1"/>
</dbReference>
<dbReference type="Proteomes" id="UP000007148">
    <property type="component" value="Unassembled WGS sequence"/>
</dbReference>
<evidence type="ECO:0000259" key="2">
    <source>
        <dbReference type="Pfam" id="PF00248"/>
    </source>
</evidence>
<dbReference type="PANTHER" id="PTHR43364:SF4">
    <property type="entry name" value="NAD(P)-LINKED OXIDOREDUCTASE SUPERFAMILY PROTEIN"/>
    <property type="match status" value="1"/>
</dbReference>
<accession>G4TDW2</accession>
<dbReference type="InterPro" id="IPR023210">
    <property type="entry name" value="NADP_OxRdtase_dom"/>
</dbReference>
<keyword evidence="3" id="KW-0407">Ion channel</keyword>
<dbReference type="AlphaFoldDB" id="G4TDW2"/>
<evidence type="ECO:0000313" key="4">
    <source>
        <dbReference type="Proteomes" id="UP000007148"/>
    </source>
</evidence>
<evidence type="ECO:0000313" key="3">
    <source>
        <dbReference type="EMBL" id="CCA69499.1"/>
    </source>
</evidence>
<dbReference type="InterPro" id="IPR036812">
    <property type="entry name" value="NAD(P)_OxRdtase_dom_sf"/>
</dbReference>
<dbReference type="eggNOG" id="ENOG502QU2T">
    <property type="taxonomic scope" value="Eukaryota"/>
</dbReference>
<dbReference type="CDD" id="cd19075">
    <property type="entry name" value="AKR_AKR7A1-5"/>
    <property type="match status" value="1"/>
</dbReference>
<feature type="domain" description="NADP-dependent oxidoreductase" evidence="2">
    <location>
        <begin position="39"/>
        <end position="314"/>
    </location>
</feature>
<dbReference type="STRING" id="1109443.G4TDW2"/>
<dbReference type="GO" id="GO:0034220">
    <property type="term" value="P:monoatomic ion transmembrane transport"/>
    <property type="evidence" value="ECO:0007669"/>
    <property type="project" value="UniProtKB-KW"/>
</dbReference>
<keyword evidence="4" id="KW-1185">Reference proteome</keyword>
<dbReference type="PANTHER" id="PTHR43364">
    <property type="entry name" value="NADH-SPECIFIC METHYLGLYOXAL REDUCTASE-RELATED"/>
    <property type="match status" value="1"/>
</dbReference>
<keyword evidence="3" id="KW-0813">Transport</keyword>